<sequence length="30" mass="3143">MKKWMLCLLVDGAPNTLPGFNSPVAAVAVV</sequence>
<dbReference type="EMBL" id="CAAHFH010000001">
    <property type="protein sequence ID" value="VGO20462.1"/>
    <property type="molecule type" value="Genomic_DNA"/>
</dbReference>
<evidence type="ECO:0000313" key="2">
    <source>
        <dbReference type="Proteomes" id="UP000346198"/>
    </source>
</evidence>
<accession>A0A6C2UJQ3</accession>
<name>A0A6C2UJQ3_9BACT</name>
<dbReference type="AlphaFoldDB" id="A0A6C2UJQ3"/>
<reference evidence="1 2" key="1">
    <citation type="submission" date="2019-04" db="EMBL/GenBank/DDBJ databases">
        <authorList>
            <person name="Van Vliet M D."/>
        </authorList>
    </citation>
    <scope>NUCLEOTIDE SEQUENCE [LARGE SCALE GENOMIC DNA]</scope>
    <source>
        <strain evidence="1 2">F21</strain>
    </source>
</reference>
<protein>
    <submittedName>
        <fullName evidence="1">Uncharacterized protein</fullName>
    </submittedName>
</protein>
<evidence type="ECO:0000313" key="1">
    <source>
        <dbReference type="EMBL" id="VGO20462.1"/>
    </source>
</evidence>
<organism evidence="1 2">
    <name type="scientific">Pontiella sulfatireligans</name>
    <dbReference type="NCBI Taxonomy" id="2750658"/>
    <lineage>
        <taxon>Bacteria</taxon>
        <taxon>Pseudomonadati</taxon>
        <taxon>Kiritimatiellota</taxon>
        <taxon>Kiritimatiellia</taxon>
        <taxon>Kiritimatiellales</taxon>
        <taxon>Pontiellaceae</taxon>
        <taxon>Pontiella</taxon>
    </lineage>
</organism>
<keyword evidence="2" id="KW-1185">Reference proteome</keyword>
<gene>
    <name evidence="1" type="ORF">SCARR_02525</name>
</gene>
<dbReference type="Proteomes" id="UP000346198">
    <property type="component" value="Unassembled WGS sequence"/>
</dbReference>
<proteinExistence type="predicted"/>